<dbReference type="InterPro" id="IPR010852">
    <property type="entry name" value="ABATE"/>
</dbReference>
<protein>
    <recommendedName>
        <fullName evidence="1">Zinc finger CGNR domain-containing protein</fullName>
    </recommendedName>
</protein>
<proteinExistence type="predicted"/>
<dbReference type="InterPro" id="IPR023286">
    <property type="entry name" value="ABATE_dom_sf"/>
</dbReference>
<dbReference type="SUPFAM" id="SSF160904">
    <property type="entry name" value="Jann2411-like"/>
    <property type="match status" value="1"/>
</dbReference>
<evidence type="ECO:0000259" key="1">
    <source>
        <dbReference type="Pfam" id="PF11706"/>
    </source>
</evidence>
<organism evidence="2 3">
    <name type="scientific">Dictyobacter halimunensis</name>
    <dbReference type="NCBI Taxonomy" id="3026934"/>
    <lineage>
        <taxon>Bacteria</taxon>
        <taxon>Bacillati</taxon>
        <taxon>Chloroflexota</taxon>
        <taxon>Ktedonobacteria</taxon>
        <taxon>Ktedonobacterales</taxon>
        <taxon>Dictyobacteraceae</taxon>
        <taxon>Dictyobacter</taxon>
    </lineage>
</organism>
<gene>
    <name evidence="2" type="ORF">KDH_02470</name>
</gene>
<dbReference type="PANTHER" id="PTHR35525:SF3">
    <property type="entry name" value="BLL6575 PROTEIN"/>
    <property type="match status" value="1"/>
</dbReference>
<dbReference type="PANTHER" id="PTHR35525">
    <property type="entry name" value="BLL6575 PROTEIN"/>
    <property type="match status" value="1"/>
</dbReference>
<accession>A0ABQ6FLH2</accession>
<feature type="domain" description="Zinc finger CGNR" evidence="1">
    <location>
        <begin position="161"/>
        <end position="204"/>
    </location>
</feature>
<dbReference type="Pfam" id="PF07336">
    <property type="entry name" value="ABATE"/>
    <property type="match status" value="1"/>
</dbReference>
<comment type="caution">
    <text evidence="2">The sequence shown here is derived from an EMBL/GenBank/DDBJ whole genome shotgun (WGS) entry which is preliminary data.</text>
</comment>
<evidence type="ECO:0000313" key="2">
    <source>
        <dbReference type="EMBL" id="GLV53392.1"/>
    </source>
</evidence>
<dbReference type="RefSeq" id="WP_338246965.1">
    <property type="nucleotide sequence ID" value="NZ_BSRI01000001.1"/>
</dbReference>
<dbReference type="EMBL" id="BSRI01000001">
    <property type="protein sequence ID" value="GLV53392.1"/>
    <property type="molecule type" value="Genomic_DNA"/>
</dbReference>
<dbReference type="Pfam" id="PF11706">
    <property type="entry name" value="zf-CGNR"/>
    <property type="match status" value="1"/>
</dbReference>
<sequence length="209" mass="24204">MDEKRREIGTIALRGEQLCLNFTNTVSWHASDHPHEWIHSYNDLLSWSRHTGMLDEDEYGQLLQAAKHWPTDAAAVLSSALTLREAIYQIFSDVVADHSPQQESLAIFQQAYADAIVHAQLVLEAEGFTFSWRHNARNLSLPLWVIAHSALELLRSQEWRRVKKCPGDGCGWLFVDRSRNQSRRWCNGQNCGNRVRVRQHYQRRRTSAL</sequence>
<name>A0ABQ6FLH2_9CHLR</name>
<dbReference type="Proteomes" id="UP001344906">
    <property type="component" value="Unassembled WGS sequence"/>
</dbReference>
<evidence type="ECO:0000313" key="3">
    <source>
        <dbReference type="Proteomes" id="UP001344906"/>
    </source>
</evidence>
<reference evidence="2 3" key="1">
    <citation type="submission" date="2023-02" db="EMBL/GenBank/DDBJ databases">
        <title>Dictyobacter halimunensis sp. nov., a new member of the class Ktedonobacteria from forest soil in a geothermal area.</title>
        <authorList>
            <person name="Rachmania M.K."/>
            <person name="Ningsih F."/>
            <person name="Sakai Y."/>
            <person name="Yabe S."/>
            <person name="Yokota A."/>
            <person name="Sjamsuridzal W."/>
        </authorList>
    </citation>
    <scope>NUCLEOTIDE SEQUENCE [LARGE SCALE GENOMIC DNA]</scope>
    <source>
        <strain evidence="2 3">S3.2.2.5</strain>
    </source>
</reference>
<dbReference type="Gene3D" id="1.10.3300.10">
    <property type="entry name" value="Jann2411-like domain"/>
    <property type="match status" value="1"/>
</dbReference>
<dbReference type="InterPro" id="IPR021005">
    <property type="entry name" value="Znf_CGNR"/>
</dbReference>
<keyword evidence="3" id="KW-1185">Reference proteome</keyword>